<sequence>MPAMRTRARRLLRALAATLFGLALVTGAASVPANASSGPAAAHAAAQAAPVAVRTIRYDASRAAEFKAVVDQGAQTWNQSVQNVKFVAGSPADVVVLADNGWPRAQPAGLGRGTVWMGRQAVQQGHYPHRIASHELGHILGLPDRRTGLCTDLMSGASAGTGCRNPDPNAAEIAEVERNFRNGRMPLAPGVTLTEAPVPAGR</sequence>
<organism evidence="9 10">
    <name type="scientific">Actinomadura yumaensis</name>
    <dbReference type="NCBI Taxonomy" id="111807"/>
    <lineage>
        <taxon>Bacteria</taxon>
        <taxon>Bacillati</taxon>
        <taxon>Actinomycetota</taxon>
        <taxon>Actinomycetes</taxon>
        <taxon>Streptosporangiales</taxon>
        <taxon>Thermomonosporaceae</taxon>
        <taxon>Actinomadura</taxon>
    </lineage>
</organism>
<dbReference type="PRINTS" id="PR00787">
    <property type="entry name" value="NEUTRALPTASE"/>
</dbReference>
<keyword evidence="6 9" id="KW-0482">Metalloprotease</keyword>
<evidence type="ECO:0000256" key="3">
    <source>
        <dbReference type="ARBA" id="ARBA00012325"/>
    </source>
</evidence>
<evidence type="ECO:0000313" key="10">
    <source>
        <dbReference type="Proteomes" id="UP001596380"/>
    </source>
</evidence>
<reference evidence="10" key="1">
    <citation type="journal article" date="2019" name="Int. J. Syst. Evol. Microbiol.">
        <title>The Global Catalogue of Microorganisms (GCM) 10K type strain sequencing project: providing services to taxonomists for standard genome sequencing and annotation.</title>
        <authorList>
            <consortium name="The Broad Institute Genomics Platform"/>
            <consortium name="The Broad Institute Genome Sequencing Center for Infectious Disease"/>
            <person name="Wu L."/>
            <person name="Ma J."/>
        </authorList>
    </citation>
    <scope>NUCLEOTIDE SEQUENCE [LARGE SCALE GENOMIC DNA]</scope>
    <source>
        <strain evidence="10">JCM 3369</strain>
    </source>
</reference>
<proteinExistence type="inferred from homology"/>
<dbReference type="Proteomes" id="UP001596380">
    <property type="component" value="Unassembled WGS sequence"/>
</dbReference>
<dbReference type="EMBL" id="JBHSXS010000018">
    <property type="protein sequence ID" value="MFC6883332.1"/>
    <property type="molecule type" value="Genomic_DNA"/>
</dbReference>
<dbReference type="RefSeq" id="WP_241683012.1">
    <property type="nucleotide sequence ID" value="NZ_JBHSXS010000018.1"/>
</dbReference>
<dbReference type="Pfam" id="PF02031">
    <property type="entry name" value="Peptidase_M7"/>
    <property type="match status" value="1"/>
</dbReference>
<dbReference type="InterPro" id="IPR000013">
    <property type="entry name" value="Peptidase_M7"/>
</dbReference>
<dbReference type="EC" id="3.4.24.77" evidence="3"/>
<comment type="caution">
    <text evidence="9">The sequence shown here is derived from an EMBL/GenBank/DDBJ whole genome shotgun (WGS) entry which is preliminary data.</text>
</comment>
<evidence type="ECO:0000256" key="2">
    <source>
        <dbReference type="ARBA" id="ARBA00006571"/>
    </source>
</evidence>
<dbReference type="GO" id="GO:0008237">
    <property type="term" value="F:metallopeptidase activity"/>
    <property type="evidence" value="ECO:0007669"/>
    <property type="project" value="UniProtKB-KW"/>
</dbReference>
<accession>A0ABW2CPD9</accession>
<evidence type="ECO:0000256" key="1">
    <source>
        <dbReference type="ARBA" id="ARBA00000612"/>
    </source>
</evidence>
<protein>
    <recommendedName>
        <fullName evidence="4">Extracellular small neutral protease</fullName>
        <ecNumber evidence="3">3.4.24.77</ecNumber>
    </recommendedName>
    <alternativeName>
        <fullName evidence="7">Snapalysin</fullName>
    </alternativeName>
</protein>
<evidence type="ECO:0000256" key="6">
    <source>
        <dbReference type="ARBA" id="ARBA00023049"/>
    </source>
</evidence>
<keyword evidence="5" id="KW-0479">Metal-binding</keyword>
<feature type="chain" id="PRO_5045850441" description="Extracellular small neutral protease" evidence="8">
    <location>
        <begin position="29"/>
        <end position="202"/>
    </location>
</feature>
<comment type="catalytic activity">
    <reaction evidence="1">
        <text>Hydrolyzes proteins with a preference for Tyr or Phe in the P1' position. Has no action on amino-acid p-nitroanilides.</text>
        <dbReference type="EC" id="3.4.24.77"/>
    </reaction>
</comment>
<evidence type="ECO:0000256" key="4">
    <source>
        <dbReference type="ARBA" id="ARBA00019129"/>
    </source>
</evidence>
<dbReference type="Gene3D" id="3.40.390.10">
    <property type="entry name" value="Collagenase (Catalytic Domain)"/>
    <property type="match status" value="1"/>
</dbReference>
<feature type="signal peptide" evidence="8">
    <location>
        <begin position="1"/>
        <end position="28"/>
    </location>
</feature>
<evidence type="ECO:0000256" key="8">
    <source>
        <dbReference type="SAM" id="SignalP"/>
    </source>
</evidence>
<comment type="similarity">
    <text evidence="2">Belongs to the peptidase M7 family.</text>
</comment>
<dbReference type="SUPFAM" id="SSF55486">
    <property type="entry name" value="Metalloproteases ('zincins'), catalytic domain"/>
    <property type="match status" value="1"/>
</dbReference>
<keyword evidence="9" id="KW-0378">Hydrolase</keyword>
<gene>
    <name evidence="9" type="ORF">ACFQKB_26485</name>
</gene>
<dbReference type="InterPro" id="IPR024079">
    <property type="entry name" value="MetalloPept_cat_dom_sf"/>
</dbReference>
<name>A0ABW2CPD9_9ACTN</name>
<keyword evidence="10" id="KW-1185">Reference proteome</keyword>
<keyword evidence="8" id="KW-0732">Signal</keyword>
<evidence type="ECO:0000256" key="7">
    <source>
        <dbReference type="ARBA" id="ARBA00029927"/>
    </source>
</evidence>
<evidence type="ECO:0000256" key="5">
    <source>
        <dbReference type="ARBA" id="ARBA00022723"/>
    </source>
</evidence>
<evidence type="ECO:0000313" key="9">
    <source>
        <dbReference type="EMBL" id="MFC6883332.1"/>
    </source>
</evidence>
<keyword evidence="6 9" id="KW-0645">Protease</keyword>